<accession>A0A9W4ULB8</accession>
<reference evidence="4" key="1">
    <citation type="submission" date="2023-01" db="EMBL/GenBank/DDBJ databases">
        <authorList>
            <person name="Van Ghelder C."/>
            <person name="Rancurel C."/>
        </authorList>
    </citation>
    <scope>NUCLEOTIDE SEQUENCE</scope>
    <source>
        <strain evidence="4">CNCM I-4278</strain>
    </source>
</reference>
<sequence length="930" mass="105062">MTTTTVRGQNRKSVDMIMVDDPWAERLLFDDAIAAVQSAISEEHSKTLRRHARASCLLDSLKEHHNHQNQGGEELDKCLHQLVLFVERFVPYLDLVDACIETSLDLAGWLWGIIGLVFEIGREYAFILVKAMDTLAGISTVLPDYQHLHDQHKHKLHIINDERWRILLSYVYADMMQHCVDLYHIFCRASSGVALRHVRLCPSPTILLWRPLDSRLARLEIRIANYKRWIEAEFACQPEDDATKELHRRKYTEFLTQQAATDNHSSTLEDSRMAKRMRRIDKIKAWLSNDCAYQDVYEHRMRQRHPQTCSWFLEMEEYCAWKNFSFYQGLTSNFDDLEETWHDRVLFVQAKPGFGKSFISGAVIDDLVEEAQNLNIDDENETPSTVFFHFNAAHSYCIHPIDAFRALANQLIHIHRHSRLTLDTVSLLMRKTPSHIRASPDDVVGLLSLLLSQHPTFLVIDGVDECVDFDHFLRTLGEICSKTDTRVILFSRLSVRPELDLGNWAIDPSRVVTLAEGSNRQDIGRFVSETLNRMADKGFFGISMNRDLIPQVAEQSNGVFLWASLVVKYLQSPDLSPDERRVVLEQIHQLEGLESIYEHILKTLDLRPDHEKLAINNILRWLSLSINRLCMPGFQIATAVEYTPSATDPSVLSTFYDSLPQLTCGLVEVTDCSAVFAHRSVKEYLQSPASSTSPFTQHNTAEPESHKHLAARCLSFLANPKPNPPSPNPATSPPSLSPSSHIPPSISRSTDSGYKSSTPSLIFPVHPLSSPPPTTTNSPPLPFHPFDANTPFLRYASLCWPIHLTRALSQQPLPSSYSSSTTHPTSPWLAPLSAFLTSHSAVTAWVEASWRFNLPPNLSRLIPLLEALKAVVPPATVEGRELRWVVKGIRELCGACRELRDGFGTAVGKDPGLVWRWRGRLGGVAGGVAV</sequence>
<dbReference type="PANTHER" id="PTHR10039">
    <property type="entry name" value="AMELOGENIN"/>
    <property type="match status" value="1"/>
</dbReference>
<dbReference type="Pfam" id="PF24883">
    <property type="entry name" value="NPHP3_N"/>
    <property type="match status" value="1"/>
</dbReference>
<evidence type="ECO:0000313" key="5">
    <source>
        <dbReference type="Proteomes" id="UP001152607"/>
    </source>
</evidence>
<evidence type="ECO:0000256" key="1">
    <source>
        <dbReference type="ARBA" id="ARBA00022737"/>
    </source>
</evidence>
<feature type="region of interest" description="Disordered" evidence="2">
    <location>
        <begin position="720"/>
        <end position="756"/>
    </location>
</feature>
<organism evidence="4 5">
    <name type="scientific">Periconia digitata</name>
    <dbReference type="NCBI Taxonomy" id="1303443"/>
    <lineage>
        <taxon>Eukaryota</taxon>
        <taxon>Fungi</taxon>
        <taxon>Dikarya</taxon>
        <taxon>Ascomycota</taxon>
        <taxon>Pezizomycotina</taxon>
        <taxon>Dothideomycetes</taxon>
        <taxon>Pleosporomycetidae</taxon>
        <taxon>Pleosporales</taxon>
        <taxon>Massarineae</taxon>
        <taxon>Periconiaceae</taxon>
        <taxon>Periconia</taxon>
    </lineage>
</organism>
<proteinExistence type="predicted"/>
<keyword evidence="1" id="KW-0677">Repeat</keyword>
<feature type="domain" description="Nephrocystin 3-like N-terminal" evidence="3">
    <location>
        <begin position="307"/>
        <end position="492"/>
    </location>
</feature>
<dbReference type="InterPro" id="IPR027417">
    <property type="entry name" value="P-loop_NTPase"/>
</dbReference>
<dbReference type="Proteomes" id="UP001152607">
    <property type="component" value="Unassembled WGS sequence"/>
</dbReference>
<evidence type="ECO:0000259" key="3">
    <source>
        <dbReference type="Pfam" id="PF24883"/>
    </source>
</evidence>
<feature type="compositionally biased region" description="Low complexity" evidence="2">
    <location>
        <begin position="737"/>
        <end position="749"/>
    </location>
</feature>
<feature type="compositionally biased region" description="Pro residues" evidence="2">
    <location>
        <begin position="721"/>
        <end position="736"/>
    </location>
</feature>
<dbReference type="SUPFAM" id="SSF52540">
    <property type="entry name" value="P-loop containing nucleoside triphosphate hydrolases"/>
    <property type="match status" value="1"/>
</dbReference>
<gene>
    <name evidence="4" type="ORF">PDIGIT_LOCUS11203</name>
</gene>
<dbReference type="EMBL" id="CAOQHR010000008">
    <property type="protein sequence ID" value="CAI6338080.1"/>
    <property type="molecule type" value="Genomic_DNA"/>
</dbReference>
<name>A0A9W4ULB8_9PLEO</name>
<dbReference type="InterPro" id="IPR056884">
    <property type="entry name" value="NPHP3-like_N"/>
</dbReference>
<evidence type="ECO:0000313" key="4">
    <source>
        <dbReference type="EMBL" id="CAI6338080.1"/>
    </source>
</evidence>
<comment type="caution">
    <text evidence="4">The sequence shown here is derived from an EMBL/GenBank/DDBJ whole genome shotgun (WGS) entry which is preliminary data.</text>
</comment>
<dbReference type="PANTHER" id="PTHR10039:SF15">
    <property type="entry name" value="NACHT DOMAIN-CONTAINING PROTEIN"/>
    <property type="match status" value="1"/>
</dbReference>
<protein>
    <recommendedName>
        <fullName evidence="3">Nephrocystin 3-like N-terminal domain-containing protein</fullName>
    </recommendedName>
</protein>
<evidence type="ECO:0000256" key="2">
    <source>
        <dbReference type="SAM" id="MobiDB-lite"/>
    </source>
</evidence>
<keyword evidence="5" id="KW-1185">Reference proteome</keyword>
<dbReference type="Gene3D" id="3.40.50.300">
    <property type="entry name" value="P-loop containing nucleotide triphosphate hydrolases"/>
    <property type="match status" value="1"/>
</dbReference>
<dbReference type="AlphaFoldDB" id="A0A9W4ULB8"/>
<dbReference type="OrthoDB" id="4772757at2759"/>